<evidence type="ECO:0000313" key="1">
    <source>
        <dbReference type="EMBL" id="WTR75893.1"/>
    </source>
</evidence>
<protein>
    <submittedName>
        <fullName evidence="1">Uncharacterized protein</fullName>
    </submittedName>
</protein>
<dbReference type="EMBL" id="CP108189">
    <property type="protein sequence ID" value="WTR75893.1"/>
    <property type="molecule type" value="Genomic_DNA"/>
</dbReference>
<reference evidence="1 2" key="1">
    <citation type="submission" date="2022-10" db="EMBL/GenBank/DDBJ databases">
        <title>The complete genomes of actinobacterial strains from the NBC collection.</title>
        <authorList>
            <person name="Joergensen T.S."/>
            <person name="Alvarez Arevalo M."/>
            <person name="Sterndorff E.B."/>
            <person name="Faurdal D."/>
            <person name="Vuksanovic O."/>
            <person name="Mourched A.-S."/>
            <person name="Charusanti P."/>
            <person name="Shaw S."/>
            <person name="Blin K."/>
            <person name="Weber T."/>
        </authorList>
    </citation>
    <scope>NUCLEOTIDE SEQUENCE [LARGE SCALE GENOMIC DNA]</scope>
    <source>
        <strain evidence="1 2">NBC_00123</strain>
        <plasmid evidence="1 2">unnamed1</plasmid>
    </source>
</reference>
<evidence type="ECO:0000313" key="2">
    <source>
        <dbReference type="Proteomes" id="UP001622594"/>
    </source>
</evidence>
<sequence length="179" mass="19381">MTRLYQDRLDQYGLTHEQYSRAVAAHELAHALVANARPTTASYGVEVRNGPQGVHGFARTGPARGAQTVDRYDRAVLLEAGAIAKAHWLKTTEGLWSPLLASLVHATAAGDRQHLDNLGLPHHQREAALRDACAHVGTVWPALASGVPVLAAQGTLTERQVANLNRTSRTRRALSYLLS</sequence>
<organism evidence="1 2">
    <name type="scientific">Streptomyces zaomyceticus</name>
    <dbReference type="NCBI Taxonomy" id="68286"/>
    <lineage>
        <taxon>Bacteria</taxon>
        <taxon>Bacillati</taxon>
        <taxon>Actinomycetota</taxon>
        <taxon>Actinomycetes</taxon>
        <taxon>Kitasatosporales</taxon>
        <taxon>Streptomycetaceae</taxon>
        <taxon>Streptomyces</taxon>
    </lineage>
</organism>
<dbReference type="Proteomes" id="UP001622594">
    <property type="component" value="Plasmid unnamed1"/>
</dbReference>
<keyword evidence="1" id="KW-0614">Plasmid</keyword>
<accession>A0ABZ1LUD6</accession>
<gene>
    <name evidence="1" type="ORF">OG814_42335</name>
</gene>
<proteinExistence type="predicted"/>
<name>A0ABZ1LUD6_9ACTN</name>
<keyword evidence="2" id="KW-1185">Reference proteome</keyword>
<dbReference type="RefSeq" id="WP_331717812.1">
    <property type="nucleotide sequence ID" value="NZ_CP108189.1"/>
</dbReference>
<geneLocation type="plasmid" evidence="1 2">
    <name>unnamed1</name>
</geneLocation>